<evidence type="ECO:0000313" key="9">
    <source>
        <dbReference type="EMBL" id="CAK9311573.1"/>
    </source>
</evidence>
<dbReference type="SUPFAM" id="SSF46689">
    <property type="entry name" value="Homeodomain-like"/>
    <property type="match status" value="1"/>
</dbReference>
<dbReference type="EMBL" id="OZ021744">
    <property type="protein sequence ID" value="CAK9311573.1"/>
    <property type="molecule type" value="Genomic_DNA"/>
</dbReference>
<evidence type="ECO:0000256" key="6">
    <source>
        <dbReference type="ARBA" id="ARBA00023242"/>
    </source>
</evidence>
<dbReference type="PANTHER" id="PTHR31496">
    <property type="entry name" value="TRANSCRIPTION FACTOR KAN2-RELATED"/>
    <property type="match status" value="1"/>
</dbReference>
<comment type="subcellular location">
    <subcellularLocation>
        <location evidence="1">Nucleus</location>
    </subcellularLocation>
</comment>
<proteinExistence type="predicted"/>
<dbReference type="InterPro" id="IPR009057">
    <property type="entry name" value="Homeodomain-like_sf"/>
</dbReference>
<reference evidence="9 10" key="1">
    <citation type="submission" date="2024-03" db="EMBL/GenBank/DDBJ databases">
        <authorList>
            <person name="Gkanogiannis A."/>
            <person name="Becerra Lopez-Lavalle L."/>
        </authorList>
    </citation>
    <scope>NUCLEOTIDE SEQUENCE [LARGE SCALE GENOMIC DNA]</scope>
</reference>
<keyword evidence="3" id="KW-0221">Differentiation</keyword>
<evidence type="ECO:0000256" key="2">
    <source>
        <dbReference type="ARBA" id="ARBA00022473"/>
    </source>
</evidence>
<evidence type="ECO:0000256" key="7">
    <source>
        <dbReference type="SAM" id="MobiDB-lite"/>
    </source>
</evidence>
<dbReference type="NCBIfam" id="TIGR01557">
    <property type="entry name" value="myb_SHAQKYF"/>
    <property type="match status" value="1"/>
</dbReference>
<keyword evidence="6" id="KW-0539">Nucleus</keyword>
<protein>
    <recommendedName>
        <fullName evidence="8">Myb-like domain-containing protein</fullName>
    </recommendedName>
</protein>
<evidence type="ECO:0000256" key="1">
    <source>
        <dbReference type="ARBA" id="ARBA00004123"/>
    </source>
</evidence>
<accession>A0ABP0XY06</accession>
<evidence type="ECO:0000259" key="8">
    <source>
        <dbReference type="Pfam" id="PF00249"/>
    </source>
</evidence>
<evidence type="ECO:0000256" key="3">
    <source>
        <dbReference type="ARBA" id="ARBA00022782"/>
    </source>
</evidence>
<keyword evidence="5" id="KW-0804">Transcription</keyword>
<feature type="compositionally biased region" description="Polar residues" evidence="7">
    <location>
        <begin position="1"/>
        <end position="11"/>
    </location>
</feature>
<dbReference type="PANTHER" id="PTHR31496:SF3">
    <property type="entry name" value="TRANSCRIPTION REPRESSOR KAN1"/>
    <property type="match status" value="1"/>
</dbReference>
<sequence>MPNIQSFINLQSSSSSSSSSSSTPFLDLSLQISPPNNNSTFTTNTIESSNDRIIIGAPNHNHNHNHNQLFTHFPHHYNDTFNQINNGVWLDHHAFFNSINGFPIHPNRSFFSFKDSKQMSTSPTFSSSSSSSSISYSKISTFTSPPPYLHYQLDSGRSSKVARGRSMRVPRMRWTSSLHAQFVHAVELLGGHERATPKSVLELMDVKDLTLAHVKSHLQMFRAHKTTDKSAASPGRSEGSSGSLEDDIFSTQRDHMGYASSNNHLCSMNSISVPWRSCADMDGGQSSSLVPPKSSQQN</sequence>
<evidence type="ECO:0000313" key="10">
    <source>
        <dbReference type="Proteomes" id="UP001642487"/>
    </source>
</evidence>
<dbReference type="InterPro" id="IPR006447">
    <property type="entry name" value="Myb_dom_plants"/>
</dbReference>
<dbReference type="Gene3D" id="1.10.10.60">
    <property type="entry name" value="Homeodomain-like"/>
    <property type="match status" value="1"/>
</dbReference>
<organism evidence="9 10">
    <name type="scientific">Citrullus colocynthis</name>
    <name type="common">colocynth</name>
    <dbReference type="NCBI Taxonomy" id="252529"/>
    <lineage>
        <taxon>Eukaryota</taxon>
        <taxon>Viridiplantae</taxon>
        <taxon>Streptophyta</taxon>
        <taxon>Embryophyta</taxon>
        <taxon>Tracheophyta</taxon>
        <taxon>Spermatophyta</taxon>
        <taxon>Magnoliopsida</taxon>
        <taxon>eudicotyledons</taxon>
        <taxon>Gunneridae</taxon>
        <taxon>Pentapetalae</taxon>
        <taxon>rosids</taxon>
        <taxon>fabids</taxon>
        <taxon>Cucurbitales</taxon>
        <taxon>Cucurbitaceae</taxon>
        <taxon>Benincaseae</taxon>
        <taxon>Citrullus</taxon>
    </lineage>
</organism>
<dbReference type="InterPro" id="IPR044847">
    <property type="entry name" value="KAN_fam"/>
</dbReference>
<keyword evidence="10" id="KW-1185">Reference proteome</keyword>
<evidence type="ECO:0000256" key="5">
    <source>
        <dbReference type="ARBA" id="ARBA00023163"/>
    </source>
</evidence>
<feature type="domain" description="Myb-like" evidence="8">
    <location>
        <begin position="171"/>
        <end position="220"/>
    </location>
</feature>
<gene>
    <name evidence="9" type="ORF">CITCOLO1_LOCUS3233</name>
</gene>
<evidence type="ECO:0000256" key="4">
    <source>
        <dbReference type="ARBA" id="ARBA00023015"/>
    </source>
</evidence>
<dbReference type="Proteomes" id="UP001642487">
    <property type="component" value="Chromosome 10"/>
</dbReference>
<keyword evidence="2" id="KW-0217">Developmental protein</keyword>
<dbReference type="Pfam" id="PF00249">
    <property type="entry name" value="Myb_DNA-binding"/>
    <property type="match status" value="1"/>
</dbReference>
<feature type="region of interest" description="Disordered" evidence="7">
    <location>
        <begin position="225"/>
        <end position="247"/>
    </location>
</feature>
<dbReference type="InterPro" id="IPR001005">
    <property type="entry name" value="SANT/Myb"/>
</dbReference>
<feature type="region of interest" description="Disordered" evidence="7">
    <location>
        <begin position="1"/>
        <end position="20"/>
    </location>
</feature>
<keyword evidence="4" id="KW-0805">Transcription regulation</keyword>
<name>A0ABP0XY06_9ROSI</name>